<dbReference type="PANTHER" id="PTHR10815:SF5">
    <property type="entry name" value="METHYLATED-DNA--PROTEIN-CYSTEINE METHYLTRANSFERASE"/>
    <property type="match status" value="1"/>
</dbReference>
<dbReference type="InterPro" id="IPR001497">
    <property type="entry name" value="MethylDNA_cys_MeTrfase_AS"/>
</dbReference>
<comment type="catalytic activity">
    <reaction evidence="7 8">
        <text>a 6-O-methyl-2'-deoxyguanosine in DNA + L-cysteinyl-[protein] = S-methyl-L-cysteinyl-[protein] + a 2'-deoxyguanosine in DNA</text>
        <dbReference type="Rhea" id="RHEA:24000"/>
        <dbReference type="Rhea" id="RHEA-COMP:10131"/>
        <dbReference type="Rhea" id="RHEA-COMP:10132"/>
        <dbReference type="Rhea" id="RHEA-COMP:11367"/>
        <dbReference type="Rhea" id="RHEA-COMP:11368"/>
        <dbReference type="ChEBI" id="CHEBI:29950"/>
        <dbReference type="ChEBI" id="CHEBI:82612"/>
        <dbReference type="ChEBI" id="CHEBI:85445"/>
        <dbReference type="ChEBI" id="CHEBI:85448"/>
        <dbReference type="EC" id="2.1.1.63"/>
    </reaction>
</comment>
<comment type="similarity">
    <text evidence="8">Belongs to the MGMT family.</text>
</comment>
<dbReference type="PROSITE" id="PS00374">
    <property type="entry name" value="MGMT"/>
    <property type="match status" value="1"/>
</dbReference>
<dbReference type="Proteomes" id="UP001589628">
    <property type="component" value="Unassembled WGS sequence"/>
</dbReference>
<dbReference type="SUPFAM" id="SSF46767">
    <property type="entry name" value="Methylated DNA-protein cysteine methyltransferase, C-terminal domain"/>
    <property type="match status" value="1"/>
</dbReference>
<evidence type="ECO:0000259" key="9">
    <source>
        <dbReference type="Pfam" id="PF01035"/>
    </source>
</evidence>
<dbReference type="InterPro" id="IPR008332">
    <property type="entry name" value="MethylG_MeTrfase_N"/>
</dbReference>
<comment type="miscellaneous">
    <text evidence="8">This enzyme catalyzes only one turnover and therefore is not strictly catalytic. According to one definition, an enzyme is a biocatalyst that acts repeatedly and over many reaction cycles.</text>
</comment>
<dbReference type="NCBIfam" id="TIGR00589">
    <property type="entry name" value="ogt"/>
    <property type="match status" value="1"/>
</dbReference>
<keyword evidence="2 8" id="KW-0963">Cytoplasm</keyword>
<evidence type="ECO:0000256" key="1">
    <source>
        <dbReference type="ARBA" id="ARBA00001286"/>
    </source>
</evidence>
<evidence type="ECO:0000256" key="8">
    <source>
        <dbReference type="HAMAP-Rule" id="MF_00772"/>
    </source>
</evidence>
<dbReference type="Gene3D" id="1.10.10.10">
    <property type="entry name" value="Winged helix-like DNA-binding domain superfamily/Winged helix DNA-binding domain"/>
    <property type="match status" value="1"/>
</dbReference>
<dbReference type="InterPro" id="IPR036217">
    <property type="entry name" value="MethylDNA_cys_MeTrfase_DNAb"/>
</dbReference>
<accession>A0ABV5ZC53</accession>
<dbReference type="Pfam" id="PF02870">
    <property type="entry name" value="Methyltransf_1N"/>
    <property type="match status" value="1"/>
</dbReference>
<comment type="function">
    <text evidence="8">Involved in the cellular defense against the biological effects of O6-methylguanine (O6-MeG) and O4-methylthymine (O4-MeT) in DNA. Repairs the methylated nucleobase in DNA by stoichiometrically transferring the methyl group to a cysteine residue in the enzyme. This is a suicide reaction: the enzyme is irreversibly inactivated.</text>
</comment>
<dbReference type="EC" id="2.1.1.63" evidence="8"/>
<dbReference type="CDD" id="cd06445">
    <property type="entry name" value="ATase"/>
    <property type="match status" value="1"/>
</dbReference>
<feature type="domain" description="Methylguanine DNA methyltransferase ribonuclease-like" evidence="10">
    <location>
        <begin position="2"/>
        <end position="73"/>
    </location>
</feature>
<keyword evidence="6 8" id="KW-0234">DNA repair</keyword>
<protein>
    <recommendedName>
        <fullName evidence="8">Methylated-DNA--protein-cysteine methyltransferase</fullName>
        <ecNumber evidence="8">2.1.1.63</ecNumber>
    </recommendedName>
    <alternativeName>
        <fullName evidence="8">6-O-methylguanine-DNA methyltransferase</fullName>
        <shortName evidence="8">MGMT</shortName>
    </alternativeName>
    <alternativeName>
        <fullName evidence="8">O-6-methylguanine-DNA-alkyltransferase</fullName>
    </alternativeName>
</protein>
<comment type="subcellular location">
    <subcellularLocation>
        <location evidence="8">Cytoplasm</location>
    </subcellularLocation>
</comment>
<organism evidence="11 12">
    <name type="scientific">Balneatrix alpica</name>
    <dbReference type="NCBI Taxonomy" id="75684"/>
    <lineage>
        <taxon>Bacteria</taxon>
        <taxon>Pseudomonadati</taxon>
        <taxon>Pseudomonadota</taxon>
        <taxon>Gammaproteobacteria</taxon>
        <taxon>Oceanospirillales</taxon>
        <taxon>Balneatrichaceae</taxon>
        <taxon>Balneatrix</taxon>
    </lineage>
</organism>
<keyword evidence="12" id="KW-1185">Reference proteome</keyword>
<dbReference type="HAMAP" id="MF_00772">
    <property type="entry name" value="OGT"/>
    <property type="match status" value="1"/>
</dbReference>
<evidence type="ECO:0000256" key="5">
    <source>
        <dbReference type="ARBA" id="ARBA00022763"/>
    </source>
</evidence>
<feature type="active site" description="Nucleophile; methyl group acceptor" evidence="8">
    <location>
        <position position="128"/>
    </location>
</feature>
<feature type="domain" description="Methylated-DNA-[protein]-cysteine S-methyltransferase DNA binding" evidence="9">
    <location>
        <begin position="77"/>
        <end position="156"/>
    </location>
</feature>
<comment type="caution">
    <text evidence="11">The sequence shown here is derived from an EMBL/GenBank/DDBJ whole genome shotgun (WGS) entry which is preliminary data.</text>
</comment>
<evidence type="ECO:0000313" key="11">
    <source>
        <dbReference type="EMBL" id="MFB9886841.1"/>
    </source>
</evidence>
<dbReference type="Pfam" id="PF01035">
    <property type="entry name" value="DNA_binding_1"/>
    <property type="match status" value="1"/>
</dbReference>
<dbReference type="InterPro" id="IPR036631">
    <property type="entry name" value="MGMT_N_sf"/>
</dbReference>
<evidence type="ECO:0000256" key="3">
    <source>
        <dbReference type="ARBA" id="ARBA00022603"/>
    </source>
</evidence>
<comment type="catalytic activity">
    <reaction evidence="1 8">
        <text>a 4-O-methyl-thymidine in DNA + L-cysteinyl-[protein] = a thymidine in DNA + S-methyl-L-cysteinyl-[protein]</text>
        <dbReference type="Rhea" id="RHEA:53428"/>
        <dbReference type="Rhea" id="RHEA-COMP:10131"/>
        <dbReference type="Rhea" id="RHEA-COMP:10132"/>
        <dbReference type="Rhea" id="RHEA-COMP:13555"/>
        <dbReference type="Rhea" id="RHEA-COMP:13556"/>
        <dbReference type="ChEBI" id="CHEBI:29950"/>
        <dbReference type="ChEBI" id="CHEBI:82612"/>
        <dbReference type="ChEBI" id="CHEBI:137386"/>
        <dbReference type="ChEBI" id="CHEBI:137387"/>
        <dbReference type="EC" id="2.1.1.63"/>
    </reaction>
</comment>
<dbReference type="GO" id="GO:0032259">
    <property type="term" value="P:methylation"/>
    <property type="evidence" value="ECO:0007669"/>
    <property type="project" value="UniProtKB-KW"/>
</dbReference>
<sequence length="158" mass="17528">MIVYRWFATPLGGMLALANPQGLQGLYFEGQQYFPALDNHWQEQPLPLFQELEQQLQAYFAGQLRQFDLPLAPQGTAFQQQVWQAIATIPYGHSRRYGELAHALNKPTASRAVGAATGRNPLSLIVPCHRVLGSQGKLTGYAGGLERKRALLQLEGLL</sequence>
<dbReference type="GO" id="GO:0003908">
    <property type="term" value="F:methylated-DNA-[protein]-cysteine S-methyltransferase activity"/>
    <property type="evidence" value="ECO:0007669"/>
    <property type="project" value="UniProtKB-EC"/>
</dbReference>
<evidence type="ECO:0000256" key="6">
    <source>
        <dbReference type="ARBA" id="ARBA00023204"/>
    </source>
</evidence>
<evidence type="ECO:0000256" key="2">
    <source>
        <dbReference type="ARBA" id="ARBA00022490"/>
    </source>
</evidence>
<proteinExistence type="inferred from homology"/>
<name>A0ABV5ZC53_9GAMM</name>
<evidence type="ECO:0000313" key="12">
    <source>
        <dbReference type="Proteomes" id="UP001589628"/>
    </source>
</evidence>
<dbReference type="InterPro" id="IPR014048">
    <property type="entry name" value="MethylDNA_cys_MeTrfase_DNA-bd"/>
</dbReference>
<keyword evidence="4 8" id="KW-0808">Transferase</keyword>
<dbReference type="InterPro" id="IPR036388">
    <property type="entry name" value="WH-like_DNA-bd_sf"/>
</dbReference>
<keyword evidence="3 8" id="KW-0489">Methyltransferase</keyword>
<reference evidence="11 12" key="1">
    <citation type="submission" date="2024-09" db="EMBL/GenBank/DDBJ databases">
        <authorList>
            <person name="Sun Q."/>
            <person name="Mori K."/>
        </authorList>
    </citation>
    <scope>NUCLEOTIDE SEQUENCE [LARGE SCALE GENOMIC DNA]</scope>
    <source>
        <strain evidence="11 12">ATCC 51285</strain>
    </source>
</reference>
<evidence type="ECO:0000256" key="7">
    <source>
        <dbReference type="ARBA" id="ARBA00049348"/>
    </source>
</evidence>
<keyword evidence="5 8" id="KW-0227">DNA damage</keyword>
<dbReference type="Gene3D" id="3.30.160.70">
    <property type="entry name" value="Methylated DNA-protein cysteine methyltransferase domain"/>
    <property type="match status" value="1"/>
</dbReference>
<dbReference type="PANTHER" id="PTHR10815">
    <property type="entry name" value="METHYLATED-DNA--PROTEIN-CYSTEINE METHYLTRANSFERASE"/>
    <property type="match status" value="1"/>
</dbReference>
<dbReference type="SUPFAM" id="SSF53155">
    <property type="entry name" value="Methylated DNA-protein cysteine methyltransferase domain"/>
    <property type="match status" value="1"/>
</dbReference>
<dbReference type="EMBL" id="JBHLZN010000003">
    <property type="protein sequence ID" value="MFB9886841.1"/>
    <property type="molecule type" value="Genomic_DNA"/>
</dbReference>
<dbReference type="RefSeq" id="WP_027312325.1">
    <property type="nucleotide sequence ID" value="NZ_JBHLZN010000003.1"/>
</dbReference>
<dbReference type="InterPro" id="IPR023546">
    <property type="entry name" value="MGMT"/>
</dbReference>
<gene>
    <name evidence="11" type="ORF">ACFFLH_10485</name>
</gene>
<evidence type="ECO:0000259" key="10">
    <source>
        <dbReference type="Pfam" id="PF02870"/>
    </source>
</evidence>
<evidence type="ECO:0000256" key="4">
    <source>
        <dbReference type="ARBA" id="ARBA00022679"/>
    </source>
</evidence>